<dbReference type="Proteomes" id="UP000735302">
    <property type="component" value="Unassembled WGS sequence"/>
</dbReference>
<keyword evidence="2" id="KW-0255">Endonuclease</keyword>
<evidence type="ECO:0000256" key="1">
    <source>
        <dbReference type="SAM" id="MobiDB-lite"/>
    </source>
</evidence>
<proteinExistence type="predicted"/>
<protein>
    <submittedName>
        <fullName evidence="2">Endonuclease-reverse transcriptase</fullName>
    </submittedName>
</protein>
<dbReference type="AlphaFoldDB" id="A0AAV3XW70"/>
<feature type="compositionally biased region" description="Acidic residues" evidence="1">
    <location>
        <begin position="84"/>
        <end position="93"/>
    </location>
</feature>
<name>A0AAV3XW70_9GAST</name>
<gene>
    <name evidence="2" type="ORF">PoB_000061200</name>
</gene>
<feature type="region of interest" description="Disordered" evidence="1">
    <location>
        <begin position="74"/>
        <end position="94"/>
    </location>
</feature>
<reference evidence="2 3" key="1">
    <citation type="journal article" date="2021" name="Elife">
        <title>Chloroplast acquisition without the gene transfer in kleptoplastic sea slugs, Plakobranchus ocellatus.</title>
        <authorList>
            <person name="Maeda T."/>
            <person name="Takahashi S."/>
            <person name="Yoshida T."/>
            <person name="Shimamura S."/>
            <person name="Takaki Y."/>
            <person name="Nagai Y."/>
            <person name="Toyoda A."/>
            <person name="Suzuki Y."/>
            <person name="Arimoto A."/>
            <person name="Ishii H."/>
            <person name="Satoh N."/>
            <person name="Nishiyama T."/>
            <person name="Hasebe M."/>
            <person name="Maruyama T."/>
            <person name="Minagawa J."/>
            <person name="Obokata J."/>
            <person name="Shigenobu S."/>
        </authorList>
    </citation>
    <scope>NUCLEOTIDE SEQUENCE [LARGE SCALE GENOMIC DNA]</scope>
</reference>
<accession>A0AAV3XW70</accession>
<feature type="non-terminal residue" evidence="2">
    <location>
        <position position="111"/>
    </location>
</feature>
<evidence type="ECO:0000313" key="3">
    <source>
        <dbReference type="Proteomes" id="UP000735302"/>
    </source>
</evidence>
<organism evidence="2 3">
    <name type="scientific">Plakobranchus ocellatus</name>
    <dbReference type="NCBI Taxonomy" id="259542"/>
    <lineage>
        <taxon>Eukaryota</taxon>
        <taxon>Metazoa</taxon>
        <taxon>Spiralia</taxon>
        <taxon>Lophotrochozoa</taxon>
        <taxon>Mollusca</taxon>
        <taxon>Gastropoda</taxon>
        <taxon>Heterobranchia</taxon>
        <taxon>Euthyneura</taxon>
        <taxon>Panpulmonata</taxon>
        <taxon>Sacoglossa</taxon>
        <taxon>Placobranchoidea</taxon>
        <taxon>Plakobranchidae</taxon>
        <taxon>Plakobranchus</taxon>
    </lineage>
</organism>
<dbReference type="EMBL" id="BLXT01000055">
    <property type="protein sequence ID" value="GFN74106.1"/>
    <property type="molecule type" value="Genomic_DNA"/>
</dbReference>
<evidence type="ECO:0000313" key="2">
    <source>
        <dbReference type="EMBL" id="GFN74106.1"/>
    </source>
</evidence>
<sequence length="111" mass="12376">MLFPVLDKHSILTNVVLTVISLVHNAIPCYIGDLNGWSDGEDDEDDEEDERVDEIPWRFTSSLTFFESSQEEEYSPCVDLPEAPPDDSGDVFDDGPTSAINVFHLALEGED</sequence>
<dbReference type="GO" id="GO:0004519">
    <property type="term" value="F:endonuclease activity"/>
    <property type="evidence" value="ECO:0007669"/>
    <property type="project" value="UniProtKB-KW"/>
</dbReference>
<keyword evidence="2" id="KW-0378">Hydrolase</keyword>
<keyword evidence="2" id="KW-0540">Nuclease</keyword>
<keyword evidence="3" id="KW-1185">Reference proteome</keyword>
<comment type="caution">
    <text evidence="2">The sequence shown here is derived from an EMBL/GenBank/DDBJ whole genome shotgun (WGS) entry which is preliminary data.</text>
</comment>